<proteinExistence type="predicted"/>
<gene>
    <name evidence="1" type="ORF">CLV67_12134</name>
</gene>
<evidence type="ECO:0000313" key="1">
    <source>
        <dbReference type="EMBL" id="PRX15987.1"/>
    </source>
</evidence>
<dbReference type="EMBL" id="PVMZ01000021">
    <property type="protein sequence ID" value="PRX15987.1"/>
    <property type="molecule type" value="Genomic_DNA"/>
</dbReference>
<dbReference type="AlphaFoldDB" id="A0A2T0JZN4"/>
<reference evidence="1 2" key="1">
    <citation type="submission" date="2018-03" db="EMBL/GenBank/DDBJ databases">
        <title>Genomic Encyclopedia of Archaeal and Bacterial Type Strains, Phase II (KMG-II): from individual species to whole genera.</title>
        <authorList>
            <person name="Goeker M."/>
        </authorList>
    </citation>
    <scope>NUCLEOTIDE SEQUENCE [LARGE SCALE GENOMIC DNA]</scope>
    <source>
        <strain evidence="1 2">DSM 43146</strain>
    </source>
</reference>
<comment type="caution">
    <text evidence="1">The sequence shown here is derived from an EMBL/GenBank/DDBJ whole genome shotgun (WGS) entry which is preliminary data.</text>
</comment>
<organism evidence="1 2">
    <name type="scientific">Actinoplanes italicus</name>
    <dbReference type="NCBI Taxonomy" id="113567"/>
    <lineage>
        <taxon>Bacteria</taxon>
        <taxon>Bacillati</taxon>
        <taxon>Actinomycetota</taxon>
        <taxon>Actinomycetes</taxon>
        <taxon>Micromonosporales</taxon>
        <taxon>Micromonosporaceae</taxon>
        <taxon>Actinoplanes</taxon>
    </lineage>
</organism>
<protein>
    <submittedName>
        <fullName evidence="1">Uncharacterized protein</fullName>
    </submittedName>
</protein>
<accession>A0A2T0JZN4</accession>
<sequence>MSAERDSLASFKGRVDADRLDELWADYTDGPELDETPSQVLDQHLFGILKEQDPSARLERWLNLRLTGARATGGRLDIGITQEVFHAFAQEVAGAAELNSIREGVSLELAGVSEGSAILHLVPARQIDENCDGQLAVDVDPVDEVLSTITDLHHTAESQGDLRRFAGHEPLVRGLRMLASALDEHDLDLEVGWRSGTGQHRNSRLDRRTRQFLKKLWEVRYTEQSIPVSGFVVRLDLGGTFSLKVGRARNSRRYDIHVAEDQNIVDLQLALGEFIHVWAIERKRINHLGIEQSSTYHFVRMNGDQLTF</sequence>
<dbReference type="OrthoDB" id="4774890at2"/>
<name>A0A2T0JZN4_9ACTN</name>
<dbReference type="RefSeq" id="WP_146169454.1">
    <property type="nucleotide sequence ID" value="NZ_BOMO01000088.1"/>
</dbReference>
<keyword evidence="2" id="KW-1185">Reference proteome</keyword>
<evidence type="ECO:0000313" key="2">
    <source>
        <dbReference type="Proteomes" id="UP000239415"/>
    </source>
</evidence>
<dbReference type="Proteomes" id="UP000239415">
    <property type="component" value="Unassembled WGS sequence"/>
</dbReference>